<organism evidence="1">
    <name type="scientific">uncultured virus</name>
    <dbReference type="NCBI Taxonomy" id="340016"/>
    <lineage>
        <taxon>Viruses</taxon>
        <taxon>environmental samples</taxon>
    </lineage>
</organism>
<sequence length="139" mass="16276">MYTVLWGSTEVGGKCVRKEGGQYTFEYLCAVNKDTIILAQSDNIKNCYTCFLKKFSDWTWEQEKRKGIREDPKYITCRRYKRVQARNGQQVCLYKGANDTYTLVVEGECPSEYRCKYDPFGKEPNIDSVLDSLNDKFKR</sequence>
<reference evidence="1" key="2">
    <citation type="journal article" date="2017" name="Nat. Commun.">
        <title>Single-virus genomics reveals hidden cosmopolitan and abundant viruses.</title>
        <authorList>
            <person name="Martinez-Hernandez F."/>
            <person name="Fornas O."/>
            <person name="Lluesma Gomez M."/>
            <person name="Bolduc B."/>
            <person name="de la Cruz Pena M.J."/>
            <person name="Martinez J.M."/>
            <person name="Anton J."/>
            <person name="Gasol J.M."/>
            <person name="Rosselli R."/>
            <person name="Rodriguez-Valera F."/>
            <person name="Sullivan M.B."/>
            <person name="Acinas S.G."/>
            <person name="Martinez-Garcia M."/>
        </authorList>
    </citation>
    <scope>NUCLEOTIDE SEQUENCE</scope>
</reference>
<protein>
    <submittedName>
        <fullName evidence="1">Uncharacterized protein</fullName>
    </submittedName>
</protein>
<accession>A0A218MLC2</accession>
<evidence type="ECO:0000313" key="1">
    <source>
        <dbReference type="EMBL" id="ASF00092.1"/>
    </source>
</evidence>
<reference evidence="1" key="1">
    <citation type="submission" date="2016-10" db="EMBL/GenBank/DDBJ databases">
        <authorList>
            <person name="Varghese N."/>
        </authorList>
    </citation>
    <scope>NUCLEOTIDE SEQUENCE</scope>
</reference>
<name>A0A218MLC2_9VIRU</name>
<dbReference type="EMBL" id="KY052813">
    <property type="protein sequence ID" value="ASF00092.1"/>
    <property type="molecule type" value="Genomic_DNA"/>
</dbReference>
<proteinExistence type="predicted"/>